<dbReference type="EMBL" id="BMAC01000207">
    <property type="protein sequence ID" value="GFP90028.1"/>
    <property type="molecule type" value="Genomic_DNA"/>
</dbReference>
<dbReference type="GO" id="GO:0030154">
    <property type="term" value="P:cell differentiation"/>
    <property type="evidence" value="ECO:0007669"/>
    <property type="project" value="UniProtKB-KW"/>
</dbReference>
<keyword evidence="8" id="KW-1185">Reference proteome</keyword>
<proteinExistence type="inferred from homology"/>
<dbReference type="PANTHER" id="PTHR31791:SF49">
    <property type="entry name" value="INACTIVE PROTEIN FRIGIDA"/>
    <property type="match status" value="1"/>
</dbReference>
<feature type="region of interest" description="Disordered" evidence="6">
    <location>
        <begin position="97"/>
        <end position="139"/>
    </location>
</feature>
<feature type="compositionally biased region" description="Polar residues" evidence="6">
    <location>
        <begin position="125"/>
        <end position="137"/>
    </location>
</feature>
<dbReference type="AlphaFoldDB" id="A0A830BYE4"/>
<keyword evidence="2 5" id="KW-0217">Developmental protein</keyword>
<evidence type="ECO:0000256" key="4">
    <source>
        <dbReference type="ARBA" id="ARBA00023089"/>
    </source>
</evidence>
<dbReference type="OrthoDB" id="776053at2759"/>
<evidence type="ECO:0000256" key="2">
    <source>
        <dbReference type="ARBA" id="ARBA00022473"/>
    </source>
</evidence>
<evidence type="ECO:0000313" key="8">
    <source>
        <dbReference type="Proteomes" id="UP000653305"/>
    </source>
</evidence>
<feature type="compositionally biased region" description="Polar residues" evidence="6">
    <location>
        <begin position="527"/>
        <end position="547"/>
    </location>
</feature>
<dbReference type="InterPro" id="IPR012474">
    <property type="entry name" value="Frigida"/>
</dbReference>
<dbReference type="PANTHER" id="PTHR31791">
    <property type="entry name" value="FRIGIDA-LIKE PROTEIN 3-RELATED"/>
    <property type="match status" value="1"/>
</dbReference>
<evidence type="ECO:0000256" key="3">
    <source>
        <dbReference type="ARBA" id="ARBA00022782"/>
    </source>
</evidence>
<dbReference type="GO" id="GO:0009908">
    <property type="term" value="P:flower development"/>
    <property type="evidence" value="ECO:0007669"/>
    <property type="project" value="UniProtKB-KW"/>
</dbReference>
<evidence type="ECO:0000256" key="1">
    <source>
        <dbReference type="ARBA" id="ARBA00008956"/>
    </source>
</evidence>
<organism evidence="7 8">
    <name type="scientific">Phtheirospermum japonicum</name>
    <dbReference type="NCBI Taxonomy" id="374723"/>
    <lineage>
        <taxon>Eukaryota</taxon>
        <taxon>Viridiplantae</taxon>
        <taxon>Streptophyta</taxon>
        <taxon>Embryophyta</taxon>
        <taxon>Tracheophyta</taxon>
        <taxon>Spermatophyta</taxon>
        <taxon>Magnoliopsida</taxon>
        <taxon>eudicotyledons</taxon>
        <taxon>Gunneridae</taxon>
        <taxon>Pentapetalae</taxon>
        <taxon>asterids</taxon>
        <taxon>lamiids</taxon>
        <taxon>Lamiales</taxon>
        <taxon>Orobanchaceae</taxon>
        <taxon>Orobanchaceae incertae sedis</taxon>
        <taxon>Phtheirospermum</taxon>
    </lineage>
</organism>
<keyword evidence="3 5" id="KW-0221">Differentiation</keyword>
<name>A0A830BYE4_9LAMI</name>
<reference evidence="7" key="1">
    <citation type="submission" date="2020-07" db="EMBL/GenBank/DDBJ databases">
        <title>Ethylene signaling mediates host invasion by parasitic plants.</title>
        <authorList>
            <person name="Yoshida S."/>
        </authorList>
    </citation>
    <scope>NUCLEOTIDE SEQUENCE</scope>
    <source>
        <strain evidence="7">Okayama</strain>
    </source>
</reference>
<evidence type="ECO:0000313" key="7">
    <source>
        <dbReference type="EMBL" id="GFP90028.1"/>
    </source>
</evidence>
<gene>
    <name evidence="7" type="ORF">PHJA_001146600</name>
</gene>
<accession>A0A830BYE4</accession>
<comment type="caution">
    <text evidence="7">The sequence shown here is derived from an EMBL/GenBank/DDBJ whole genome shotgun (WGS) entry which is preliminary data.</text>
</comment>
<keyword evidence="4 5" id="KW-0287">Flowering</keyword>
<sequence length="645" mass="71263">MAATTATTPPPLAAEAITSATVYPFPDELQGLTFTSHNPPNLSQPDKVETLPPAAHILPPLFINSIAELKDLSAAIASFQKCYEDLYDQLDSLKATVSSKRPPETPHASPVAPPSLPKPDASDGTVLQKQHQESNPLDSELERLCKTMCNRGIRKYLQTHLSDFPQLREEVPKALKLAPNPSRLVLESLGKLYFQRSGLIARHPTMTRAREVSNFMLECFLLMMGMGGKHNIDKAVKVESKKAALVWRNRLMSEGGLAKADQTDARGLLLFVACFGFPNSFLRGDIRDLLSAANAKEIVGVLRKSRLLMYKITGVLRLIAVEMLVLFRWHTPSNSSVSGSQLTNKSKLTTLLIHSLSRPDMGWGVTCQPDMVVGMLKNKREVDAVDLVYTFGLEERFNPQDILASYLWESKESWKMSQKGPQSSATALNEANKKQLAALKSIHRCLERHEIDPAKLLPEWQINEQITTLEKDINADWELGEITPIKRKSSETETPRKPYIHEPKRTRFISHGPRQLKTRGHADSRRNFSNRGPTNRHPNNYRASTPLVNGVHGGVMVGTGGPVKKRASNSYAWNRNRRFAGQSSSVSVGRTRSVEGFGGVPNASSVGIRSGGSDCYQFDDSVGGSESYPTVAAGPAHHSPYLYEG</sequence>
<feature type="region of interest" description="Disordered" evidence="6">
    <location>
        <begin position="515"/>
        <end position="548"/>
    </location>
</feature>
<comment type="similarity">
    <text evidence="1 5">Belongs to the Frigida family.</text>
</comment>
<dbReference type="Proteomes" id="UP000653305">
    <property type="component" value="Unassembled WGS sequence"/>
</dbReference>
<evidence type="ECO:0000256" key="6">
    <source>
        <dbReference type="SAM" id="MobiDB-lite"/>
    </source>
</evidence>
<protein>
    <recommendedName>
        <fullName evidence="5">FRIGIDA-like protein</fullName>
    </recommendedName>
</protein>
<evidence type="ECO:0000256" key="5">
    <source>
        <dbReference type="RuleBase" id="RU364012"/>
    </source>
</evidence>
<dbReference type="Pfam" id="PF07899">
    <property type="entry name" value="Frigida"/>
    <property type="match status" value="2"/>
</dbReference>